<keyword evidence="1" id="KW-1133">Transmembrane helix</keyword>
<accession>A0A7X0VSF7</accession>
<evidence type="ECO:0000256" key="1">
    <source>
        <dbReference type="SAM" id="Phobius"/>
    </source>
</evidence>
<feature type="transmembrane region" description="Helical" evidence="1">
    <location>
        <begin position="106"/>
        <end position="126"/>
    </location>
</feature>
<dbReference type="InterPro" id="IPR021299">
    <property type="entry name" value="DUF2871"/>
</dbReference>
<keyword evidence="1" id="KW-0812">Transmembrane</keyword>
<dbReference type="EMBL" id="JACKWY010000003">
    <property type="protein sequence ID" value="MBB6714526.1"/>
    <property type="molecule type" value="Genomic_DNA"/>
</dbReference>
<proteinExistence type="predicted"/>
<gene>
    <name evidence="2" type="ORF">H7E68_07245</name>
</gene>
<protein>
    <submittedName>
        <fullName evidence="2">DUF2871 domain-containing protein</fullName>
    </submittedName>
</protein>
<dbReference type="RefSeq" id="WP_185164094.1">
    <property type="nucleotide sequence ID" value="NZ_JACKWY010000003.1"/>
</dbReference>
<dbReference type="Proteomes" id="UP000585258">
    <property type="component" value="Unassembled WGS sequence"/>
</dbReference>
<dbReference type="Pfam" id="PF11070">
    <property type="entry name" value="DUF2871"/>
    <property type="match status" value="1"/>
</dbReference>
<organism evidence="2 3">
    <name type="scientific">Clostridium gasigenes</name>
    <dbReference type="NCBI Taxonomy" id="94869"/>
    <lineage>
        <taxon>Bacteria</taxon>
        <taxon>Bacillati</taxon>
        <taxon>Bacillota</taxon>
        <taxon>Clostridia</taxon>
        <taxon>Eubacteriales</taxon>
        <taxon>Clostridiaceae</taxon>
        <taxon>Clostridium</taxon>
    </lineage>
</organism>
<feature type="transmembrane region" description="Helical" evidence="1">
    <location>
        <begin position="70"/>
        <end position="94"/>
    </location>
</feature>
<reference evidence="2 3" key="1">
    <citation type="submission" date="2020-08" db="EMBL/GenBank/DDBJ databases">
        <title>Clostridia isolated from Swiss meat.</title>
        <authorList>
            <person name="Wambui J."/>
            <person name="Stevens M.J.A."/>
            <person name="Stephan R."/>
        </authorList>
    </citation>
    <scope>NUCLEOTIDE SEQUENCE [LARGE SCALE GENOMIC DNA]</scope>
    <source>
        <strain evidence="2 3">CM001</strain>
    </source>
</reference>
<name>A0A7X0VSF7_9CLOT</name>
<keyword evidence="1" id="KW-0472">Membrane</keyword>
<comment type="caution">
    <text evidence="2">The sequence shown here is derived from an EMBL/GenBank/DDBJ whole genome shotgun (WGS) entry which is preliminary data.</text>
</comment>
<dbReference type="AlphaFoldDB" id="A0A7X0VSF7"/>
<evidence type="ECO:0000313" key="3">
    <source>
        <dbReference type="Proteomes" id="UP000585258"/>
    </source>
</evidence>
<sequence length="131" mass="14818">MKKYLNLSMFYLVLGLVLGVFYREFTKINGFEGQTVLGAVHSHVLVLGFLFFLIVLLLEKNFKISEVKHFGKWLILHNVALIYMLSTLVARGILQVTGKYFSGLSHIAGLAHAIFGVSLVWFMVILKKSIK</sequence>
<feature type="transmembrane region" description="Helical" evidence="1">
    <location>
        <begin position="39"/>
        <end position="58"/>
    </location>
</feature>
<evidence type="ECO:0000313" key="2">
    <source>
        <dbReference type="EMBL" id="MBB6714526.1"/>
    </source>
</evidence>